<dbReference type="Gene3D" id="3.10.450.50">
    <property type="match status" value="1"/>
</dbReference>
<sequence length="142" mass="15896">MTTTTTSSRNETALARAIERWNAGDLEGYLEIYADDIRLHGMSPEPLDKRGVRATYQAMFAAFPRNHLELHETFSDGDRLSCRFTLTGRHDGDYMGIPPTGRDISLPGITILHFRDGRCVERWVCADTLGLLVQLGVVPPPH</sequence>
<evidence type="ECO:0008006" key="3">
    <source>
        <dbReference type="Google" id="ProtNLM"/>
    </source>
</evidence>
<gene>
    <name evidence="1" type="ORF">GCM10017577_63430</name>
</gene>
<name>A0A9W6NZS7_9PSEU</name>
<reference evidence="1" key="1">
    <citation type="journal article" date="2014" name="Int. J. Syst. Evol. Microbiol.">
        <title>Complete genome sequence of Corynebacterium casei LMG S-19264T (=DSM 44701T), isolated from a smear-ripened cheese.</title>
        <authorList>
            <consortium name="US DOE Joint Genome Institute (JGI-PGF)"/>
            <person name="Walter F."/>
            <person name="Albersmeier A."/>
            <person name="Kalinowski J."/>
            <person name="Ruckert C."/>
        </authorList>
    </citation>
    <scope>NUCLEOTIDE SEQUENCE</scope>
    <source>
        <strain evidence="1">VKM Ac-1069</strain>
    </source>
</reference>
<dbReference type="PANTHER" id="PTHR38436:SF1">
    <property type="entry name" value="ESTER CYCLASE"/>
    <property type="match status" value="1"/>
</dbReference>
<reference evidence="1" key="2">
    <citation type="submission" date="2023-01" db="EMBL/GenBank/DDBJ databases">
        <authorList>
            <person name="Sun Q."/>
            <person name="Evtushenko L."/>
        </authorList>
    </citation>
    <scope>NUCLEOTIDE SEQUENCE</scope>
    <source>
        <strain evidence="1">VKM Ac-1069</strain>
    </source>
</reference>
<dbReference type="PANTHER" id="PTHR38436">
    <property type="entry name" value="POLYKETIDE CYCLASE SNOAL-LIKE DOMAIN"/>
    <property type="match status" value="1"/>
</dbReference>
<dbReference type="InterPro" id="IPR032710">
    <property type="entry name" value="NTF2-like_dom_sf"/>
</dbReference>
<accession>A0A9W6NZS7</accession>
<comment type="caution">
    <text evidence="1">The sequence shown here is derived from an EMBL/GenBank/DDBJ whole genome shotgun (WGS) entry which is preliminary data.</text>
</comment>
<evidence type="ECO:0000313" key="1">
    <source>
        <dbReference type="EMBL" id="GLL15194.1"/>
    </source>
</evidence>
<dbReference type="Pfam" id="PF07366">
    <property type="entry name" value="SnoaL"/>
    <property type="match status" value="1"/>
</dbReference>
<dbReference type="EMBL" id="BSFQ01000043">
    <property type="protein sequence ID" value="GLL15194.1"/>
    <property type="molecule type" value="Genomic_DNA"/>
</dbReference>
<dbReference type="RefSeq" id="WP_051737635.1">
    <property type="nucleotide sequence ID" value="NZ_BAAAUZ010000006.1"/>
</dbReference>
<dbReference type="Proteomes" id="UP001143463">
    <property type="component" value="Unassembled WGS sequence"/>
</dbReference>
<evidence type="ECO:0000313" key="2">
    <source>
        <dbReference type="Proteomes" id="UP001143463"/>
    </source>
</evidence>
<proteinExistence type="predicted"/>
<organism evidence="1 2">
    <name type="scientific">Pseudonocardia halophobica</name>
    <dbReference type="NCBI Taxonomy" id="29401"/>
    <lineage>
        <taxon>Bacteria</taxon>
        <taxon>Bacillati</taxon>
        <taxon>Actinomycetota</taxon>
        <taxon>Actinomycetes</taxon>
        <taxon>Pseudonocardiales</taxon>
        <taxon>Pseudonocardiaceae</taxon>
        <taxon>Pseudonocardia</taxon>
    </lineage>
</organism>
<dbReference type="InterPro" id="IPR009959">
    <property type="entry name" value="Cyclase_SnoaL-like"/>
</dbReference>
<keyword evidence="2" id="KW-1185">Reference proteome</keyword>
<dbReference type="AlphaFoldDB" id="A0A9W6NZS7"/>
<dbReference type="SUPFAM" id="SSF54427">
    <property type="entry name" value="NTF2-like"/>
    <property type="match status" value="1"/>
</dbReference>
<dbReference type="GO" id="GO:0030638">
    <property type="term" value="P:polyketide metabolic process"/>
    <property type="evidence" value="ECO:0007669"/>
    <property type="project" value="InterPro"/>
</dbReference>
<protein>
    <recommendedName>
        <fullName evidence="3">Ester cyclase</fullName>
    </recommendedName>
</protein>